<gene>
    <name evidence="1" type="ORF">PAHAL_6G275400</name>
</gene>
<sequence length="73" mass="7749">MRPADHGCFCFAWSPIGSGASGKTCLSAAAAGEAARPRPRAIKGRPRVISDGSATSPLLLFWVCRITNTRTHH</sequence>
<accession>A0A2S3I4W9</accession>
<name>A0A2S3I4W9_9POAL</name>
<evidence type="ECO:0000313" key="1">
    <source>
        <dbReference type="EMBL" id="PAN36339.1"/>
    </source>
</evidence>
<dbReference type="Proteomes" id="UP000243499">
    <property type="component" value="Chromosome 6"/>
</dbReference>
<dbReference type="AlphaFoldDB" id="A0A2S3I4W9"/>
<dbReference type="EMBL" id="CM008051">
    <property type="protein sequence ID" value="PAN36339.1"/>
    <property type="molecule type" value="Genomic_DNA"/>
</dbReference>
<reference evidence="1" key="1">
    <citation type="submission" date="2018-04" db="EMBL/GenBank/DDBJ databases">
        <title>WGS assembly of Panicum hallii.</title>
        <authorList>
            <person name="Lovell J."/>
            <person name="Jenkins J."/>
            <person name="Lowry D."/>
            <person name="Mamidi S."/>
            <person name="Sreedasyam A."/>
            <person name="Weng X."/>
            <person name="Barry K."/>
            <person name="Bonette J."/>
            <person name="Campitelli B."/>
            <person name="Daum C."/>
            <person name="Gordon S."/>
            <person name="Gould B."/>
            <person name="Lipzen A."/>
            <person name="Macqueen A."/>
            <person name="Palacio-Mejia J."/>
            <person name="Plott C."/>
            <person name="Shakirov E."/>
            <person name="Shu S."/>
            <person name="Yoshinaga Y."/>
            <person name="Zane M."/>
            <person name="Rokhsar D."/>
            <person name="Grimwood J."/>
            <person name="Schmutz J."/>
            <person name="Juenger T."/>
        </authorList>
    </citation>
    <scope>NUCLEOTIDE SEQUENCE [LARGE SCALE GENOMIC DNA]</scope>
    <source>
        <strain evidence="1">FIL2</strain>
    </source>
</reference>
<organism evidence="1">
    <name type="scientific">Panicum hallii</name>
    <dbReference type="NCBI Taxonomy" id="206008"/>
    <lineage>
        <taxon>Eukaryota</taxon>
        <taxon>Viridiplantae</taxon>
        <taxon>Streptophyta</taxon>
        <taxon>Embryophyta</taxon>
        <taxon>Tracheophyta</taxon>
        <taxon>Spermatophyta</taxon>
        <taxon>Magnoliopsida</taxon>
        <taxon>Liliopsida</taxon>
        <taxon>Poales</taxon>
        <taxon>Poaceae</taxon>
        <taxon>PACMAD clade</taxon>
        <taxon>Panicoideae</taxon>
        <taxon>Panicodae</taxon>
        <taxon>Paniceae</taxon>
        <taxon>Panicinae</taxon>
        <taxon>Panicum</taxon>
        <taxon>Panicum sect. Panicum</taxon>
    </lineage>
</organism>
<dbReference type="Gramene" id="PAN36339">
    <property type="protein sequence ID" value="PAN36339"/>
    <property type="gene ID" value="PAHAL_6G275400"/>
</dbReference>
<proteinExistence type="predicted"/>
<protein>
    <submittedName>
        <fullName evidence="1">Uncharacterized protein</fullName>
    </submittedName>
</protein>